<dbReference type="EMBL" id="NEXX01000007">
    <property type="protein sequence ID" value="OUY05704.1"/>
    <property type="molecule type" value="Genomic_DNA"/>
</dbReference>
<dbReference type="AlphaFoldDB" id="A0A1Z9YU08"/>
<accession>A0A1Z9YU08</accession>
<keyword evidence="3" id="KW-1185">Reference proteome</keyword>
<sequence>MTSKLYLSLFFGLLAMVQLSHAEVENFKPSFPKFYNSSAERKANNQLYYLGEAKFQDHVTLPFYGVTAENPADGDGEKLIRDFRKCTDETCDFKFKLDASQAKQLKLLAIPSIGLTLVPRHWQEIQANAGANGTGYALIMSPDQQQAIELSDSAFCVGCGMRPATLFFPKLLKQSVEYEYGGYQDRNKLLTVVYPAKNVAFFSYQIPGLPYKTHGVAKYQDDGDFNFREIQVTFNPQQTNQQHTNQQALVTTILNFYHYSH</sequence>
<dbReference type="Proteomes" id="UP000196536">
    <property type="component" value="Unassembled WGS sequence"/>
</dbReference>
<proteinExistence type="predicted"/>
<keyword evidence="1" id="KW-0732">Signal</keyword>
<gene>
    <name evidence="2" type="ORF">CAP51_15865</name>
</gene>
<evidence type="ECO:0000313" key="3">
    <source>
        <dbReference type="Proteomes" id="UP000196536"/>
    </source>
</evidence>
<dbReference type="RefSeq" id="WP_087621738.1">
    <property type="nucleotide sequence ID" value="NZ_NEXX01000007.1"/>
</dbReference>
<reference evidence="2 3" key="1">
    <citation type="submission" date="2017-05" db="EMBL/GenBank/DDBJ databases">
        <title>Acinetobacter populi ANC 5415 (= PBJ7), whole genome shotgun sequencing project.</title>
        <authorList>
            <person name="Nemec A."/>
            <person name="Radolfova-Krizova L."/>
        </authorList>
    </citation>
    <scope>NUCLEOTIDE SEQUENCE [LARGE SCALE GENOMIC DNA]</scope>
    <source>
        <strain evidence="2 3">PBJ7</strain>
    </source>
</reference>
<feature type="chain" id="PRO_5012803757" evidence="1">
    <location>
        <begin position="23"/>
        <end position="261"/>
    </location>
</feature>
<organism evidence="2 3">
    <name type="scientific">Acinetobacter populi</name>
    <dbReference type="NCBI Taxonomy" id="1582270"/>
    <lineage>
        <taxon>Bacteria</taxon>
        <taxon>Pseudomonadati</taxon>
        <taxon>Pseudomonadota</taxon>
        <taxon>Gammaproteobacteria</taxon>
        <taxon>Moraxellales</taxon>
        <taxon>Moraxellaceae</taxon>
        <taxon>Acinetobacter</taxon>
    </lineage>
</organism>
<evidence type="ECO:0000313" key="2">
    <source>
        <dbReference type="EMBL" id="OUY05704.1"/>
    </source>
</evidence>
<protein>
    <submittedName>
        <fullName evidence="2">DUF4850 domain-containing protein</fullName>
    </submittedName>
</protein>
<dbReference type="Pfam" id="PF16142">
    <property type="entry name" value="DUF4850"/>
    <property type="match status" value="1"/>
</dbReference>
<evidence type="ECO:0000256" key="1">
    <source>
        <dbReference type="SAM" id="SignalP"/>
    </source>
</evidence>
<name>A0A1Z9YU08_9GAMM</name>
<dbReference type="InterPro" id="IPR032322">
    <property type="entry name" value="DUF4850"/>
</dbReference>
<feature type="signal peptide" evidence="1">
    <location>
        <begin position="1"/>
        <end position="22"/>
    </location>
</feature>
<comment type="caution">
    <text evidence="2">The sequence shown here is derived from an EMBL/GenBank/DDBJ whole genome shotgun (WGS) entry which is preliminary data.</text>
</comment>
<dbReference type="OrthoDB" id="6711714at2"/>